<dbReference type="GO" id="GO:0008270">
    <property type="term" value="F:zinc ion binding"/>
    <property type="evidence" value="ECO:0007669"/>
    <property type="project" value="UniProtKB-KW"/>
</dbReference>
<protein>
    <recommendedName>
        <fullName evidence="2">RING-type E3 ubiquitin transferase</fullName>
        <ecNumber evidence="2">2.3.2.27</ecNumber>
    </recommendedName>
</protein>
<dbReference type="GO" id="GO:0061630">
    <property type="term" value="F:ubiquitin protein ligase activity"/>
    <property type="evidence" value="ECO:0007669"/>
    <property type="project" value="UniProtKB-EC"/>
</dbReference>
<dbReference type="PANTHER" id="PTHR46463:SF10">
    <property type="entry name" value="OS01G0926200 PROTEIN"/>
    <property type="match status" value="1"/>
</dbReference>
<evidence type="ECO:0000256" key="3">
    <source>
        <dbReference type="ARBA" id="ARBA00022679"/>
    </source>
</evidence>
<dbReference type="OrthoDB" id="8062037at2759"/>
<organism evidence="11 12">
    <name type="scientific">Pycnococcus provasolii</name>
    <dbReference type="NCBI Taxonomy" id="41880"/>
    <lineage>
        <taxon>Eukaryota</taxon>
        <taxon>Viridiplantae</taxon>
        <taxon>Chlorophyta</taxon>
        <taxon>Pseudoscourfieldiophyceae</taxon>
        <taxon>Pseudoscourfieldiales</taxon>
        <taxon>Pycnococcaceae</taxon>
        <taxon>Pycnococcus</taxon>
    </lineage>
</organism>
<dbReference type="PANTHER" id="PTHR46463">
    <property type="entry name" value="ZINC FINGER, RING/FYVE/PHD-TYPE"/>
    <property type="match status" value="1"/>
</dbReference>
<keyword evidence="6" id="KW-0833">Ubl conjugation pathway</keyword>
<keyword evidence="7" id="KW-0862">Zinc</keyword>
<accession>A0A830HEK1</accession>
<dbReference type="Gene3D" id="3.30.40.10">
    <property type="entry name" value="Zinc/RING finger domain, C3HC4 (zinc finger)"/>
    <property type="match status" value="1"/>
</dbReference>
<feature type="region of interest" description="Disordered" evidence="9">
    <location>
        <begin position="1"/>
        <end position="20"/>
    </location>
</feature>
<dbReference type="Pfam" id="PF13639">
    <property type="entry name" value="zf-RING_2"/>
    <property type="match status" value="1"/>
</dbReference>
<evidence type="ECO:0000256" key="1">
    <source>
        <dbReference type="ARBA" id="ARBA00000900"/>
    </source>
</evidence>
<evidence type="ECO:0000256" key="6">
    <source>
        <dbReference type="ARBA" id="ARBA00022786"/>
    </source>
</evidence>
<feature type="region of interest" description="Disordered" evidence="9">
    <location>
        <begin position="159"/>
        <end position="179"/>
    </location>
</feature>
<feature type="compositionally biased region" description="Low complexity" evidence="9">
    <location>
        <begin position="1"/>
        <end position="10"/>
    </location>
</feature>
<dbReference type="Proteomes" id="UP000660262">
    <property type="component" value="Unassembled WGS sequence"/>
</dbReference>
<evidence type="ECO:0000256" key="2">
    <source>
        <dbReference type="ARBA" id="ARBA00012483"/>
    </source>
</evidence>
<evidence type="ECO:0000256" key="4">
    <source>
        <dbReference type="ARBA" id="ARBA00022723"/>
    </source>
</evidence>
<keyword evidence="12" id="KW-1185">Reference proteome</keyword>
<evidence type="ECO:0000256" key="8">
    <source>
        <dbReference type="PROSITE-ProRule" id="PRU00175"/>
    </source>
</evidence>
<dbReference type="EMBL" id="BNJQ01000010">
    <property type="protein sequence ID" value="GHP05445.1"/>
    <property type="molecule type" value="Genomic_DNA"/>
</dbReference>
<dbReference type="EC" id="2.3.2.27" evidence="2"/>
<proteinExistence type="predicted"/>
<feature type="compositionally biased region" description="Low complexity" evidence="9">
    <location>
        <begin position="159"/>
        <end position="168"/>
    </location>
</feature>
<keyword evidence="3" id="KW-0808">Transferase</keyword>
<reference evidence="11" key="1">
    <citation type="submission" date="2020-10" db="EMBL/GenBank/DDBJ databases">
        <title>Unveiling of a novel bifunctional photoreceptor, Dualchrome1, isolated from a cosmopolitan green alga.</title>
        <authorList>
            <person name="Suzuki S."/>
            <person name="Kawachi M."/>
        </authorList>
    </citation>
    <scope>NUCLEOTIDE SEQUENCE</scope>
    <source>
        <strain evidence="11">NIES 2893</strain>
    </source>
</reference>
<dbReference type="InterPro" id="IPR013083">
    <property type="entry name" value="Znf_RING/FYVE/PHD"/>
</dbReference>
<feature type="domain" description="RING-type" evidence="10">
    <location>
        <begin position="190"/>
        <end position="231"/>
    </location>
</feature>
<name>A0A830HEK1_9CHLO</name>
<evidence type="ECO:0000259" key="10">
    <source>
        <dbReference type="PROSITE" id="PS50089"/>
    </source>
</evidence>
<comment type="catalytic activity">
    <reaction evidence="1">
        <text>S-ubiquitinyl-[E2 ubiquitin-conjugating enzyme]-L-cysteine + [acceptor protein]-L-lysine = [E2 ubiquitin-conjugating enzyme]-L-cysteine + N(6)-ubiquitinyl-[acceptor protein]-L-lysine.</text>
        <dbReference type="EC" id="2.3.2.27"/>
    </reaction>
</comment>
<evidence type="ECO:0000256" key="9">
    <source>
        <dbReference type="SAM" id="MobiDB-lite"/>
    </source>
</evidence>
<dbReference type="SMART" id="SM00184">
    <property type="entry name" value="RING"/>
    <property type="match status" value="1"/>
</dbReference>
<evidence type="ECO:0000313" key="12">
    <source>
        <dbReference type="Proteomes" id="UP000660262"/>
    </source>
</evidence>
<comment type="caution">
    <text evidence="11">The sequence shown here is derived from an EMBL/GenBank/DDBJ whole genome shotgun (WGS) entry which is preliminary data.</text>
</comment>
<evidence type="ECO:0000256" key="5">
    <source>
        <dbReference type="ARBA" id="ARBA00022771"/>
    </source>
</evidence>
<keyword evidence="5 8" id="KW-0863">Zinc-finger</keyword>
<evidence type="ECO:0000313" key="11">
    <source>
        <dbReference type="EMBL" id="GHP05445.1"/>
    </source>
</evidence>
<dbReference type="AlphaFoldDB" id="A0A830HEK1"/>
<dbReference type="InterPro" id="IPR001841">
    <property type="entry name" value="Znf_RING"/>
</dbReference>
<sequence length="243" mass="26022">MAGSAAAAAAPFSSRRGSTYGRNIRSTASRILVVEEEEEEPPSSSSFSNARPGRPFFTAMAMARAHVAALYRTCCLCCSDVDDDLVHEYDDYADAYENDERERLLEGEDTALLAAHRQTEARLRASPSTSSASSADCDVHNAEAGAGRGVADPQSAAIDGAGAAAAHPAPAPPPRTLSAVSVDDPDALACPTCLESYTSENPRINTACGHHYHLSCIYEWSERSDLCPICQRPMQDEHGEPFW</sequence>
<dbReference type="PROSITE" id="PS50089">
    <property type="entry name" value="ZF_RING_2"/>
    <property type="match status" value="1"/>
</dbReference>
<evidence type="ECO:0000256" key="7">
    <source>
        <dbReference type="ARBA" id="ARBA00022833"/>
    </source>
</evidence>
<dbReference type="SUPFAM" id="SSF57850">
    <property type="entry name" value="RING/U-box"/>
    <property type="match status" value="1"/>
</dbReference>
<gene>
    <name evidence="11" type="ORF">PPROV_000419600</name>
</gene>
<keyword evidence="4" id="KW-0479">Metal-binding</keyword>